<dbReference type="SUPFAM" id="SSF47473">
    <property type="entry name" value="EF-hand"/>
    <property type="match status" value="1"/>
</dbReference>
<dbReference type="PROSITE" id="PS00018">
    <property type="entry name" value="EF_HAND_1"/>
    <property type="match status" value="1"/>
</dbReference>
<name>A0A7S2MUS6_9EUKA</name>
<organism evidence="4">
    <name type="scientific">Haptolina brevifila</name>
    <dbReference type="NCBI Taxonomy" id="156173"/>
    <lineage>
        <taxon>Eukaryota</taxon>
        <taxon>Haptista</taxon>
        <taxon>Haptophyta</taxon>
        <taxon>Prymnesiophyceae</taxon>
        <taxon>Prymnesiales</taxon>
        <taxon>Prymnesiaceae</taxon>
        <taxon>Haptolina</taxon>
    </lineage>
</organism>
<gene>
    <name evidence="4" type="ORF">CBRE1094_LOCUS29772</name>
</gene>
<dbReference type="AlphaFoldDB" id="A0A7S2MUS6"/>
<keyword evidence="1" id="KW-0106">Calcium</keyword>
<protein>
    <recommendedName>
        <fullName evidence="3">EF-hand domain-containing protein</fullName>
    </recommendedName>
</protein>
<evidence type="ECO:0000259" key="3">
    <source>
        <dbReference type="PROSITE" id="PS50222"/>
    </source>
</evidence>
<dbReference type="Gene3D" id="1.10.238.10">
    <property type="entry name" value="EF-hand"/>
    <property type="match status" value="1"/>
</dbReference>
<feature type="compositionally biased region" description="Basic and acidic residues" evidence="2">
    <location>
        <begin position="600"/>
        <end position="624"/>
    </location>
</feature>
<evidence type="ECO:0000313" key="4">
    <source>
        <dbReference type="EMBL" id="CAD9503346.1"/>
    </source>
</evidence>
<dbReference type="EMBL" id="HBGU01054469">
    <property type="protein sequence ID" value="CAD9503346.1"/>
    <property type="molecule type" value="Transcribed_RNA"/>
</dbReference>
<feature type="region of interest" description="Disordered" evidence="2">
    <location>
        <begin position="566"/>
        <end position="631"/>
    </location>
</feature>
<sequence length="631" mass="71301">MAEMRARLADVEKVGAQLKMSEIQLEDALKASHESTEALKQFNEEMAGDFELMKHMVQWAAALEAFQDAALGNSKDVAATTPALTEFLCQTLHIAEPDIAPHSAAIVAWHPMDKDLMKVHFATEASGFVPGQKLFAKSATDATRRMWKVVRSGVEECGNMHGLKRDSEATRSVAPLKTILGESFGLLVSGPPAVPDVLMQMAARTAGPLLERVWKKEQVSWAVLNTVEWLKNASANASQLVIIKFHENMELQPRKMYTDDPWRWQPFAWNDPEDAKSFQLPLKWRLGEPIGVVEIQCSTFTDISEQLLIFNHTIGYMLQEAVEVIEGLIPGHPPPLSSQGMVQIAFEERSKQIAPVLERQISQQLAYFDANAIFSELKSFEEKVIDESTLTLLQAILTLLGFKGINSWRHVQKALKVTRKIKERMIGLVYDNVEDRHGARWNAAARIMRNVDLRELDQRSAVPVQILIRWFEAVTMTHNIALAMKEENKPVEISPDADRIFDTIDVNKDSYIQAHELVAYMLHDYPSTIAHRLLRTLDTDADQRISRNEWHRGWADGMISDLLRQHQSERESDTQASRLANRRHAQRGGVMALTVATSVREYEAKTRNQEEKSATKRAQTEKGKTKASGYH</sequence>
<dbReference type="GO" id="GO:0005509">
    <property type="term" value="F:calcium ion binding"/>
    <property type="evidence" value="ECO:0007669"/>
    <property type="project" value="InterPro"/>
</dbReference>
<evidence type="ECO:0000256" key="2">
    <source>
        <dbReference type="SAM" id="MobiDB-lite"/>
    </source>
</evidence>
<dbReference type="InterPro" id="IPR018247">
    <property type="entry name" value="EF_Hand_1_Ca_BS"/>
</dbReference>
<dbReference type="PROSITE" id="PS50222">
    <property type="entry name" value="EF_HAND_2"/>
    <property type="match status" value="1"/>
</dbReference>
<feature type="domain" description="EF-hand" evidence="3">
    <location>
        <begin position="492"/>
        <end position="527"/>
    </location>
</feature>
<dbReference type="InterPro" id="IPR011992">
    <property type="entry name" value="EF-hand-dom_pair"/>
</dbReference>
<reference evidence="4" key="1">
    <citation type="submission" date="2021-01" db="EMBL/GenBank/DDBJ databases">
        <authorList>
            <person name="Corre E."/>
            <person name="Pelletier E."/>
            <person name="Niang G."/>
            <person name="Scheremetjew M."/>
            <person name="Finn R."/>
            <person name="Kale V."/>
            <person name="Holt S."/>
            <person name="Cochrane G."/>
            <person name="Meng A."/>
            <person name="Brown T."/>
            <person name="Cohen L."/>
        </authorList>
    </citation>
    <scope>NUCLEOTIDE SEQUENCE</scope>
    <source>
        <strain evidence="4">UTEX LB 985</strain>
    </source>
</reference>
<proteinExistence type="predicted"/>
<evidence type="ECO:0000256" key="1">
    <source>
        <dbReference type="ARBA" id="ARBA00022837"/>
    </source>
</evidence>
<accession>A0A7S2MUS6</accession>
<dbReference type="InterPro" id="IPR002048">
    <property type="entry name" value="EF_hand_dom"/>
</dbReference>